<accession>A0ABS4W2C8</accession>
<keyword evidence="3" id="KW-1185">Reference proteome</keyword>
<name>A0ABS4W2C8_9PSEU</name>
<dbReference type="Pfam" id="PF13577">
    <property type="entry name" value="SnoaL_4"/>
    <property type="match status" value="1"/>
</dbReference>
<dbReference type="InterPro" id="IPR037401">
    <property type="entry name" value="SnoaL-like"/>
</dbReference>
<dbReference type="Proteomes" id="UP001519295">
    <property type="component" value="Unassembled WGS sequence"/>
</dbReference>
<dbReference type="SUPFAM" id="SSF54427">
    <property type="entry name" value="NTF2-like"/>
    <property type="match status" value="1"/>
</dbReference>
<dbReference type="EMBL" id="JAGINU010000001">
    <property type="protein sequence ID" value="MBP2370357.1"/>
    <property type="molecule type" value="Genomic_DNA"/>
</dbReference>
<feature type="domain" description="SnoaL-like" evidence="1">
    <location>
        <begin position="4"/>
        <end position="127"/>
    </location>
</feature>
<gene>
    <name evidence="2" type="ORF">JOF36_006053</name>
</gene>
<evidence type="ECO:0000259" key="1">
    <source>
        <dbReference type="Pfam" id="PF13577"/>
    </source>
</evidence>
<organism evidence="2 3">
    <name type="scientific">Pseudonocardia parietis</name>
    <dbReference type="NCBI Taxonomy" id="570936"/>
    <lineage>
        <taxon>Bacteria</taxon>
        <taxon>Bacillati</taxon>
        <taxon>Actinomycetota</taxon>
        <taxon>Actinomycetes</taxon>
        <taxon>Pseudonocardiales</taxon>
        <taxon>Pseudonocardiaceae</taxon>
        <taxon>Pseudonocardia</taxon>
    </lineage>
</organism>
<evidence type="ECO:0000313" key="2">
    <source>
        <dbReference type="EMBL" id="MBP2370357.1"/>
    </source>
</evidence>
<dbReference type="CDD" id="cd00531">
    <property type="entry name" value="NTF2_like"/>
    <property type="match status" value="1"/>
</dbReference>
<reference evidence="2 3" key="1">
    <citation type="submission" date="2021-03" db="EMBL/GenBank/DDBJ databases">
        <title>Sequencing the genomes of 1000 actinobacteria strains.</title>
        <authorList>
            <person name="Klenk H.-P."/>
        </authorList>
    </citation>
    <scope>NUCLEOTIDE SEQUENCE [LARGE SCALE GENOMIC DNA]</scope>
    <source>
        <strain evidence="2 3">DSM 45256</strain>
    </source>
</reference>
<dbReference type="Gene3D" id="3.10.450.50">
    <property type="match status" value="1"/>
</dbReference>
<proteinExistence type="predicted"/>
<protein>
    <submittedName>
        <fullName evidence="2">Ketosteroid isomerase-like protein</fullName>
    </submittedName>
</protein>
<evidence type="ECO:0000313" key="3">
    <source>
        <dbReference type="Proteomes" id="UP001519295"/>
    </source>
</evidence>
<dbReference type="InterPro" id="IPR032710">
    <property type="entry name" value="NTF2-like_dom_sf"/>
</dbReference>
<sequence>MSERATDVQQIINATLRYARGLDLFDPQEALAAYTEDAYWDATAVGLKRFEGHEEILGFFTADAGAMAEQFHIMTNHIVEFDGPDSAHGTNYVFSEGTTTGGASIKAIALNRDTYRRVGDDWKISGRAISPLTTPQMEGFDA</sequence>
<comment type="caution">
    <text evidence="2">The sequence shown here is derived from an EMBL/GenBank/DDBJ whole genome shotgun (WGS) entry which is preliminary data.</text>
</comment>
<dbReference type="RefSeq" id="WP_210033556.1">
    <property type="nucleotide sequence ID" value="NZ_JAGINU010000001.1"/>
</dbReference>